<gene>
    <name evidence="1" type="ORF">RPERSI_LOCUS24090</name>
</gene>
<organism evidence="1 2">
    <name type="scientific">Racocetra persica</name>
    <dbReference type="NCBI Taxonomy" id="160502"/>
    <lineage>
        <taxon>Eukaryota</taxon>
        <taxon>Fungi</taxon>
        <taxon>Fungi incertae sedis</taxon>
        <taxon>Mucoromycota</taxon>
        <taxon>Glomeromycotina</taxon>
        <taxon>Glomeromycetes</taxon>
        <taxon>Diversisporales</taxon>
        <taxon>Gigasporaceae</taxon>
        <taxon>Racocetra</taxon>
    </lineage>
</organism>
<accession>A0ACA9RX28</accession>
<keyword evidence="2" id="KW-1185">Reference proteome</keyword>
<feature type="non-terminal residue" evidence="1">
    <location>
        <position position="196"/>
    </location>
</feature>
<evidence type="ECO:0000313" key="1">
    <source>
        <dbReference type="EMBL" id="CAG8814866.1"/>
    </source>
</evidence>
<sequence>IHAYREPLAELWEADETELSRLLNIEKNLIMIDEIIRPLLDNLSFGGTSVNVILSKLVIYTVDFSKARSLRSLPEHRKHNKAFLEAVAPLKPEIIFGSNEQGGPNLQKRAKAKIIPRILLGERIHNQNHSCALDARLISGHKIRHEFMTDIISIKGDSGAPIFSYLPDLSTVSIHGILSGGFDEMTNVAPINEFLE</sequence>
<evidence type="ECO:0000313" key="2">
    <source>
        <dbReference type="Proteomes" id="UP000789920"/>
    </source>
</evidence>
<comment type="caution">
    <text evidence="1">The sequence shown here is derived from an EMBL/GenBank/DDBJ whole genome shotgun (WGS) entry which is preliminary data.</text>
</comment>
<feature type="non-terminal residue" evidence="1">
    <location>
        <position position="1"/>
    </location>
</feature>
<proteinExistence type="predicted"/>
<dbReference type="Proteomes" id="UP000789920">
    <property type="component" value="Unassembled WGS sequence"/>
</dbReference>
<reference evidence="1" key="1">
    <citation type="submission" date="2021-06" db="EMBL/GenBank/DDBJ databases">
        <authorList>
            <person name="Kallberg Y."/>
            <person name="Tangrot J."/>
            <person name="Rosling A."/>
        </authorList>
    </citation>
    <scope>NUCLEOTIDE SEQUENCE</scope>
    <source>
        <strain evidence="1">MA461A</strain>
    </source>
</reference>
<dbReference type="EMBL" id="CAJVQC010076660">
    <property type="protein sequence ID" value="CAG8814866.1"/>
    <property type="molecule type" value="Genomic_DNA"/>
</dbReference>
<name>A0ACA9RX28_9GLOM</name>
<protein>
    <submittedName>
        <fullName evidence="1">18265_t:CDS:1</fullName>
    </submittedName>
</protein>